<name>A0A7J6XBV9_THATH</name>
<gene>
    <name evidence="1" type="ORF">FRX31_004015</name>
</gene>
<organism evidence="1 2">
    <name type="scientific">Thalictrum thalictroides</name>
    <name type="common">Rue-anemone</name>
    <name type="synonym">Anemone thalictroides</name>
    <dbReference type="NCBI Taxonomy" id="46969"/>
    <lineage>
        <taxon>Eukaryota</taxon>
        <taxon>Viridiplantae</taxon>
        <taxon>Streptophyta</taxon>
        <taxon>Embryophyta</taxon>
        <taxon>Tracheophyta</taxon>
        <taxon>Spermatophyta</taxon>
        <taxon>Magnoliopsida</taxon>
        <taxon>Ranunculales</taxon>
        <taxon>Ranunculaceae</taxon>
        <taxon>Thalictroideae</taxon>
        <taxon>Thalictrum</taxon>
    </lineage>
</organism>
<dbReference type="AlphaFoldDB" id="A0A7J6XBV9"/>
<comment type="caution">
    <text evidence="1">The sequence shown here is derived from an EMBL/GenBank/DDBJ whole genome shotgun (WGS) entry which is preliminary data.</text>
</comment>
<dbReference type="Proteomes" id="UP000554482">
    <property type="component" value="Unassembled WGS sequence"/>
</dbReference>
<dbReference type="EMBL" id="JABWDY010002800">
    <property type="protein sequence ID" value="KAF5206398.1"/>
    <property type="molecule type" value="Genomic_DNA"/>
</dbReference>
<evidence type="ECO:0000313" key="2">
    <source>
        <dbReference type="Proteomes" id="UP000554482"/>
    </source>
</evidence>
<sequence>NLRAAGILFSLESAGTSFSTQKKIITKGHRKECVDVMDRIFGDGPSVEADFVVINLFAL</sequence>
<keyword evidence="2" id="KW-1185">Reference proteome</keyword>
<reference evidence="1 2" key="1">
    <citation type="submission" date="2020-06" db="EMBL/GenBank/DDBJ databases">
        <title>Transcriptomic and genomic resources for Thalictrum thalictroides and T. hernandezii: Facilitating candidate gene discovery in an emerging model plant lineage.</title>
        <authorList>
            <person name="Arias T."/>
            <person name="Riano-Pachon D.M."/>
            <person name="Di Stilio V.S."/>
        </authorList>
    </citation>
    <scope>NUCLEOTIDE SEQUENCE [LARGE SCALE GENOMIC DNA]</scope>
    <source>
        <strain evidence="2">cv. WT478/WT964</strain>
        <tissue evidence="1">Leaves</tissue>
    </source>
</reference>
<protein>
    <submittedName>
        <fullName evidence="1">Uncharacterized protein</fullName>
    </submittedName>
</protein>
<feature type="non-terminal residue" evidence="1">
    <location>
        <position position="1"/>
    </location>
</feature>
<evidence type="ECO:0000313" key="1">
    <source>
        <dbReference type="EMBL" id="KAF5206398.1"/>
    </source>
</evidence>
<proteinExistence type="predicted"/>
<dbReference type="OrthoDB" id="5835829at2759"/>
<feature type="non-terminal residue" evidence="1">
    <location>
        <position position="59"/>
    </location>
</feature>
<accession>A0A7J6XBV9</accession>